<dbReference type="Proteomes" id="UP000500857">
    <property type="component" value="Chromosome"/>
</dbReference>
<proteinExistence type="predicted"/>
<accession>A0A6H1U589</accession>
<dbReference type="AlphaFoldDB" id="A0A6H1U589"/>
<evidence type="ECO:0000256" key="1">
    <source>
        <dbReference type="SAM" id="MobiDB-lite"/>
    </source>
</evidence>
<dbReference type="RefSeq" id="WP_168571349.1">
    <property type="nucleotide sequence ID" value="NZ_CP051167.1"/>
</dbReference>
<organism evidence="2 3">
    <name type="scientific">Oxynema aestuarii AP17</name>
    <dbReference type="NCBI Taxonomy" id="2064643"/>
    <lineage>
        <taxon>Bacteria</taxon>
        <taxon>Bacillati</taxon>
        <taxon>Cyanobacteriota</taxon>
        <taxon>Cyanophyceae</taxon>
        <taxon>Oscillatoriophycideae</taxon>
        <taxon>Oscillatoriales</taxon>
        <taxon>Oscillatoriaceae</taxon>
        <taxon>Oxynema</taxon>
        <taxon>Oxynema aestuarii</taxon>
    </lineage>
</organism>
<protein>
    <submittedName>
        <fullName evidence="2">Uncharacterized protein</fullName>
    </submittedName>
</protein>
<evidence type="ECO:0000313" key="2">
    <source>
        <dbReference type="EMBL" id="QIZ73203.1"/>
    </source>
</evidence>
<reference evidence="2 3" key="1">
    <citation type="submission" date="2020-04" db="EMBL/GenBank/DDBJ databases">
        <authorList>
            <person name="Basu S."/>
            <person name="Maruthanayagam V."/>
            <person name="Chakraborty S."/>
            <person name="Pramanik A."/>
            <person name="Mukherjee J."/>
            <person name="Brink B."/>
        </authorList>
    </citation>
    <scope>NUCLEOTIDE SEQUENCE [LARGE SCALE GENOMIC DNA]</scope>
    <source>
        <strain evidence="2 3">AP17</strain>
    </source>
</reference>
<dbReference type="KEGG" id="oxy:HCG48_23540"/>
<name>A0A6H1U589_9CYAN</name>
<keyword evidence="3" id="KW-1185">Reference proteome</keyword>
<feature type="region of interest" description="Disordered" evidence="1">
    <location>
        <begin position="354"/>
        <end position="409"/>
    </location>
</feature>
<dbReference type="EMBL" id="CP051167">
    <property type="protein sequence ID" value="QIZ73203.1"/>
    <property type="molecule type" value="Genomic_DNA"/>
</dbReference>
<sequence>MKPRTSWRRWGAIALSTVLALSLGSRAIAERRNLVSHPRTPYRLAFYNRHNRSYRVAGALHFAHSKLHDVLLLTPFKNHSAEDAKLYAEIIDFYNNPPRIEPSMELYAPYSARATWRLFLTIDSIHLLHEMTEDIMSDADIPWNQKGKALYEAYEYYKSTYSDIALSPAPLDVTMRRAAVMMKPYFSLTRNYYPQSNNFFYAAHWWHPAVYESMMVSGNDSEQDATMQRMEDLFQAQVVPDPPLRMILSREGMPRYSRLSPETANIFDNLHMLHGITYDIFAYDGWTVEEKRAELYRVLDAMSYQPGDEKLVRKFTTPKPEINPLVYDQWVKSPEGAMSQMMLEMLDEMMPMMANSSGVHGHQTHANRETSQPHDSHDEEGENHDNHDGHRGHGNDENHHQDDDRDRQANSNLSEMTMSAEMQEMHEQLRTQLKLKLTPGIQEGEIPGSFADAMHAMMPGMEMSSHSMKAGESNPKMVEMMLEGWRQKYGDLADIEGIDMERDPSPSELSRRE</sequence>
<evidence type="ECO:0000313" key="3">
    <source>
        <dbReference type="Proteomes" id="UP000500857"/>
    </source>
</evidence>
<gene>
    <name evidence="2" type="ORF">HCG48_23540</name>
</gene>
<feature type="compositionally biased region" description="Basic and acidic residues" evidence="1">
    <location>
        <begin position="366"/>
        <end position="408"/>
    </location>
</feature>